<evidence type="ECO:0000259" key="3">
    <source>
        <dbReference type="Pfam" id="PF00535"/>
    </source>
</evidence>
<proteinExistence type="predicted"/>
<dbReference type="Pfam" id="PF00535">
    <property type="entry name" value="Glycos_transf_2"/>
    <property type="match status" value="2"/>
</dbReference>
<dbReference type="EMBL" id="OB665305">
    <property type="protein sequence ID" value="CAD7232908.1"/>
    <property type="molecule type" value="Genomic_DNA"/>
</dbReference>
<feature type="domain" description="Glycosyltransferase 2-like" evidence="3">
    <location>
        <begin position="132"/>
        <end position="255"/>
    </location>
</feature>
<accession>A0A7R8ZV13</accession>
<name>A0A7R8ZV13_9CRUS</name>
<dbReference type="SUPFAM" id="SSF53448">
    <property type="entry name" value="Nucleotide-diphospho-sugar transferases"/>
    <property type="match status" value="2"/>
</dbReference>
<dbReference type="InterPro" id="IPR001173">
    <property type="entry name" value="Glyco_trans_2-like"/>
</dbReference>
<keyword evidence="2" id="KW-0808">Transferase</keyword>
<dbReference type="CDD" id="cd00761">
    <property type="entry name" value="Glyco_tranf_GTA_type"/>
    <property type="match status" value="2"/>
</dbReference>
<sequence length="277" mass="31250">MSPIISIVIPVYNKSEYLVQTIESILKSDYSHFEIVVVDDGSKDDLEPVISELLKKDKRIIFHRQENAGVCVARNRGIAMARGKFILPLDADDLIGKQYLSKAVKILEDRPEVSLVYPKARFKQVNQMAKVSVIVPVYNTALYLDKCLSSLLNQSFTDIEVIVVNDGSTDNSQEIIDHYGNLDGRIRVYKKENGGLSDSRNYGLGQIQGDYIAFVDSDDWIDVDMIEKMHNLATHSLADIVICDLERVNEKGEHLDVLSQSPQLPEVIDLEKDFSIF</sequence>
<feature type="domain" description="Glycosyltransferase 2-like" evidence="3">
    <location>
        <begin position="6"/>
        <end position="125"/>
    </location>
</feature>
<feature type="non-terminal residue" evidence="4">
    <location>
        <position position="277"/>
    </location>
</feature>
<dbReference type="AlphaFoldDB" id="A0A7R8ZV13"/>
<dbReference type="Gene3D" id="3.90.550.10">
    <property type="entry name" value="Spore Coat Polysaccharide Biosynthesis Protein SpsA, Chain A"/>
    <property type="match status" value="2"/>
</dbReference>
<evidence type="ECO:0000256" key="1">
    <source>
        <dbReference type="ARBA" id="ARBA00022676"/>
    </source>
</evidence>
<gene>
    <name evidence="4" type="ORF">CTOB1V02_LOCUS10733</name>
</gene>
<evidence type="ECO:0000256" key="2">
    <source>
        <dbReference type="ARBA" id="ARBA00022679"/>
    </source>
</evidence>
<reference evidence="4" key="1">
    <citation type="submission" date="2020-11" db="EMBL/GenBank/DDBJ databases">
        <authorList>
            <person name="Tran Van P."/>
        </authorList>
    </citation>
    <scope>NUCLEOTIDE SEQUENCE</scope>
</reference>
<dbReference type="GO" id="GO:0016757">
    <property type="term" value="F:glycosyltransferase activity"/>
    <property type="evidence" value="ECO:0007669"/>
    <property type="project" value="UniProtKB-KW"/>
</dbReference>
<dbReference type="OrthoDB" id="8300690at2759"/>
<keyword evidence="1" id="KW-0328">Glycosyltransferase</keyword>
<evidence type="ECO:0000313" key="4">
    <source>
        <dbReference type="EMBL" id="CAD7232908.1"/>
    </source>
</evidence>
<protein>
    <recommendedName>
        <fullName evidence="3">Glycosyltransferase 2-like domain-containing protein</fullName>
    </recommendedName>
</protein>
<dbReference type="InterPro" id="IPR029044">
    <property type="entry name" value="Nucleotide-diphossugar_trans"/>
</dbReference>
<organism evidence="4">
    <name type="scientific">Cyprideis torosa</name>
    <dbReference type="NCBI Taxonomy" id="163714"/>
    <lineage>
        <taxon>Eukaryota</taxon>
        <taxon>Metazoa</taxon>
        <taxon>Ecdysozoa</taxon>
        <taxon>Arthropoda</taxon>
        <taxon>Crustacea</taxon>
        <taxon>Oligostraca</taxon>
        <taxon>Ostracoda</taxon>
        <taxon>Podocopa</taxon>
        <taxon>Podocopida</taxon>
        <taxon>Cytherocopina</taxon>
        <taxon>Cytheroidea</taxon>
        <taxon>Cytherideidae</taxon>
        <taxon>Cyprideis</taxon>
    </lineage>
</organism>
<dbReference type="PANTHER" id="PTHR22916">
    <property type="entry name" value="GLYCOSYLTRANSFERASE"/>
    <property type="match status" value="1"/>
</dbReference>
<dbReference type="PANTHER" id="PTHR22916:SF51">
    <property type="entry name" value="GLYCOSYLTRANSFERASE EPSH-RELATED"/>
    <property type="match status" value="1"/>
</dbReference>